<protein>
    <recommendedName>
        <fullName evidence="6">Sodium/calcium exchanger membrane region domain-containing protein</fullName>
    </recommendedName>
</protein>
<proteinExistence type="predicted"/>
<evidence type="ECO:0000256" key="4">
    <source>
        <dbReference type="ARBA" id="ARBA00023136"/>
    </source>
</evidence>
<sequence length="318" mass="31448">MVTGLGGLAAGALLIVLGGDSLAKGLTGTALNLRMSGIRTGLLVSGLAAALPALAASGMALAAGRPAMALGCGVGAALAALGLGLGLGASIRSLDVQARIPTLILAVILVAALTAGLLSWDGRLAAGDGVGLAGILVFVVAMVWRRAPREATTVQQAFATAVETRREPSRVALRVAVGAAVLVAGAHLAVRAISGLGTATDAADFLAGATVLGVVASLPLAASTAMASLLRQGDLAVGTSLMAAVATLCGAVGLCALVRPLSIPRQWLAFDLVAVLLFAVALIPMLRSDARLTRAEGATVLTAWVAYVLWRAFLASGG</sequence>
<organism evidence="7 8">
    <name type="scientific">Tahibacter amnicola</name>
    <dbReference type="NCBI Taxonomy" id="2976241"/>
    <lineage>
        <taxon>Bacteria</taxon>
        <taxon>Pseudomonadati</taxon>
        <taxon>Pseudomonadota</taxon>
        <taxon>Gammaproteobacteria</taxon>
        <taxon>Lysobacterales</taxon>
        <taxon>Rhodanobacteraceae</taxon>
        <taxon>Tahibacter</taxon>
    </lineage>
</organism>
<evidence type="ECO:0000256" key="3">
    <source>
        <dbReference type="ARBA" id="ARBA00022989"/>
    </source>
</evidence>
<feature type="transmembrane region" description="Helical" evidence="5">
    <location>
        <begin position="241"/>
        <end position="261"/>
    </location>
</feature>
<dbReference type="Gene3D" id="1.20.1420.30">
    <property type="entry name" value="NCX, central ion-binding region"/>
    <property type="match status" value="2"/>
</dbReference>
<keyword evidence="3 5" id="KW-1133">Transmembrane helix</keyword>
<feature type="transmembrane region" description="Helical" evidence="5">
    <location>
        <begin position="267"/>
        <end position="286"/>
    </location>
</feature>
<dbReference type="EMBL" id="CP104694">
    <property type="protein sequence ID" value="UXI68843.1"/>
    <property type="molecule type" value="Genomic_DNA"/>
</dbReference>
<dbReference type="Pfam" id="PF01699">
    <property type="entry name" value="Na_Ca_ex"/>
    <property type="match status" value="2"/>
</dbReference>
<feature type="domain" description="Sodium/calcium exchanger membrane region" evidence="6">
    <location>
        <begin position="5"/>
        <end position="144"/>
    </location>
</feature>
<feature type="transmembrane region" description="Helical" evidence="5">
    <location>
        <begin position="38"/>
        <end position="61"/>
    </location>
</feature>
<feature type="transmembrane region" description="Helical" evidence="5">
    <location>
        <begin position="100"/>
        <end position="118"/>
    </location>
</feature>
<dbReference type="InterPro" id="IPR044880">
    <property type="entry name" value="NCX_ion-bd_dom_sf"/>
</dbReference>
<feature type="transmembrane region" description="Helical" evidence="5">
    <location>
        <begin position="124"/>
        <end position="144"/>
    </location>
</feature>
<evidence type="ECO:0000259" key="6">
    <source>
        <dbReference type="Pfam" id="PF01699"/>
    </source>
</evidence>
<feature type="transmembrane region" description="Helical" evidence="5">
    <location>
        <begin position="205"/>
        <end position="229"/>
    </location>
</feature>
<dbReference type="Proteomes" id="UP001064632">
    <property type="component" value="Chromosome"/>
</dbReference>
<evidence type="ECO:0000256" key="2">
    <source>
        <dbReference type="ARBA" id="ARBA00022692"/>
    </source>
</evidence>
<accession>A0ABY6BFN7</accession>
<feature type="transmembrane region" description="Helical" evidence="5">
    <location>
        <begin position="6"/>
        <end position="26"/>
    </location>
</feature>
<feature type="transmembrane region" description="Helical" evidence="5">
    <location>
        <begin position="298"/>
        <end position="316"/>
    </location>
</feature>
<dbReference type="InterPro" id="IPR004837">
    <property type="entry name" value="NaCa_Exmemb"/>
</dbReference>
<keyword evidence="2 5" id="KW-0812">Transmembrane</keyword>
<keyword evidence="4 5" id="KW-0472">Membrane</keyword>
<feature type="transmembrane region" description="Helical" evidence="5">
    <location>
        <begin position="171"/>
        <end position="193"/>
    </location>
</feature>
<name>A0ABY6BFN7_9GAMM</name>
<evidence type="ECO:0000313" key="8">
    <source>
        <dbReference type="Proteomes" id="UP001064632"/>
    </source>
</evidence>
<dbReference type="RefSeq" id="WP_261695802.1">
    <property type="nucleotide sequence ID" value="NZ_CP104694.1"/>
</dbReference>
<gene>
    <name evidence="7" type="ORF">N4264_04080</name>
</gene>
<comment type="subcellular location">
    <subcellularLocation>
        <location evidence="1">Membrane</location>
        <topology evidence="1">Multi-pass membrane protein</topology>
    </subcellularLocation>
</comment>
<reference evidence="7" key="1">
    <citation type="submission" date="2022-09" db="EMBL/GenBank/DDBJ databases">
        <title>Tahibacter sp. nov., isolated from a fresh water.</title>
        <authorList>
            <person name="Baek J.H."/>
            <person name="Lee J.K."/>
            <person name="Kim J.M."/>
            <person name="Jeon C.O."/>
        </authorList>
    </citation>
    <scope>NUCLEOTIDE SEQUENCE</scope>
    <source>
        <strain evidence="7">W38</strain>
    </source>
</reference>
<feature type="transmembrane region" description="Helical" evidence="5">
    <location>
        <begin position="67"/>
        <end position="88"/>
    </location>
</feature>
<evidence type="ECO:0000313" key="7">
    <source>
        <dbReference type="EMBL" id="UXI68843.1"/>
    </source>
</evidence>
<evidence type="ECO:0000256" key="5">
    <source>
        <dbReference type="SAM" id="Phobius"/>
    </source>
</evidence>
<keyword evidence="8" id="KW-1185">Reference proteome</keyword>
<evidence type="ECO:0000256" key="1">
    <source>
        <dbReference type="ARBA" id="ARBA00004141"/>
    </source>
</evidence>
<feature type="domain" description="Sodium/calcium exchanger membrane region" evidence="6">
    <location>
        <begin position="175"/>
        <end position="311"/>
    </location>
</feature>